<dbReference type="AlphaFoldDB" id="A0A852U4E8"/>
<evidence type="ECO:0000313" key="3">
    <source>
        <dbReference type="Proteomes" id="UP000589036"/>
    </source>
</evidence>
<keyword evidence="3" id="KW-1185">Reference proteome</keyword>
<feature type="transmembrane region" description="Helical" evidence="1">
    <location>
        <begin position="58"/>
        <end position="80"/>
    </location>
</feature>
<keyword evidence="1" id="KW-1133">Transmembrane helix</keyword>
<name>A0A852U4E8_9ACTN</name>
<sequence>MGEKSYEKPRTWVWWATALLGAAVWLLFDGTGSAWAQEDPATTTTQDLSAVVERLRNVIVSLAMALATLFLTVGGLRWMLAGGDSGEIDAAKRALKGAGIGYAIALLATVLMTVLNYVVKGTTQ</sequence>
<accession>A0A852U4E8</accession>
<feature type="transmembrane region" description="Helical" evidence="1">
    <location>
        <begin position="12"/>
        <end position="28"/>
    </location>
</feature>
<gene>
    <name evidence="2" type="ORF">HDA32_005597</name>
</gene>
<feature type="transmembrane region" description="Helical" evidence="1">
    <location>
        <begin position="100"/>
        <end position="119"/>
    </location>
</feature>
<dbReference type="Pfam" id="PF18895">
    <property type="entry name" value="T4SS_pilin"/>
    <property type="match status" value="1"/>
</dbReference>
<protein>
    <submittedName>
        <fullName evidence="2">Uncharacterized protein</fullName>
    </submittedName>
</protein>
<evidence type="ECO:0000256" key="1">
    <source>
        <dbReference type="SAM" id="Phobius"/>
    </source>
</evidence>
<proteinExistence type="predicted"/>
<evidence type="ECO:0000313" key="2">
    <source>
        <dbReference type="EMBL" id="NYE50477.1"/>
    </source>
</evidence>
<keyword evidence="1" id="KW-0472">Membrane</keyword>
<dbReference type="RefSeq" id="WP_312863357.1">
    <property type="nucleotide sequence ID" value="NZ_BAAAYY010000006.1"/>
</dbReference>
<reference evidence="2 3" key="1">
    <citation type="submission" date="2020-07" db="EMBL/GenBank/DDBJ databases">
        <title>Sequencing the genomes of 1000 actinobacteria strains.</title>
        <authorList>
            <person name="Klenk H.-P."/>
        </authorList>
    </citation>
    <scope>NUCLEOTIDE SEQUENCE [LARGE SCALE GENOMIC DNA]</scope>
    <source>
        <strain evidence="2 3">CXB654</strain>
    </source>
</reference>
<organism evidence="2 3">
    <name type="scientific">Spinactinospora alkalitolerans</name>
    <dbReference type="NCBI Taxonomy" id="687207"/>
    <lineage>
        <taxon>Bacteria</taxon>
        <taxon>Bacillati</taxon>
        <taxon>Actinomycetota</taxon>
        <taxon>Actinomycetes</taxon>
        <taxon>Streptosporangiales</taxon>
        <taxon>Nocardiopsidaceae</taxon>
        <taxon>Spinactinospora</taxon>
    </lineage>
</organism>
<dbReference type="InterPro" id="IPR043993">
    <property type="entry name" value="T4SS_pilin"/>
</dbReference>
<dbReference type="EMBL" id="JACCCC010000001">
    <property type="protein sequence ID" value="NYE50477.1"/>
    <property type="molecule type" value="Genomic_DNA"/>
</dbReference>
<dbReference type="Proteomes" id="UP000589036">
    <property type="component" value="Unassembled WGS sequence"/>
</dbReference>
<keyword evidence="1" id="KW-0812">Transmembrane</keyword>
<comment type="caution">
    <text evidence="2">The sequence shown here is derived from an EMBL/GenBank/DDBJ whole genome shotgun (WGS) entry which is preliminary data.</text>
</comment>